<reference evidence="1 2" key="1">
    <citation type="journal article" date="2016" name="Front. Microbiol.">
        <title>Comprehensive Phylogenetic Analysis of Bovine Non-aureus Staphylococci Species Based on Whole-Genome Sequencing.</title>
        <authorList>
            <person name="Naushad S."/>
            <person name="Barkema H.W."/>
            <person name="Luby C."/>
            <person name="Condas L.A."/>
            <person name="Nobrega D.B."/>
            <person name="Carson D.A."/>
            <person name="De Buck J."/>
        </authorList>
    </citation>
    <scope>NUCLEOTIDE SEQUENCE [LARGE SCALE GENOMIC DNA]</scope>
    <source>
        <strain evidence="1 2">SNUC 5336</strain>
    </source>
</reference>
<name>A0A974KVY4_STAHO</name>
<evidence type="ECO:0000313" key="1">
    <source>
        <dbReference type="EMBL" id="PTK29131.1"/>
    </source>
</evidence>
<protein>
    <submittedName>
        <fullName evidence="1">Uncharacterized protein</fullName>
    </submittedName>
</protein>
<gene>
    <name evidence="1" type="ORF">BUZ51_12195</name>
</gene>
<organism evidence="1 2">
    <name type="scientific">Staphylococcus hominis</name>
    <dbReference type="NCBI Taxonomy" id="1290"/>
    <lineage>
        <taxon>Bacteria</taxon>
        <taxon>Bacillati</taxon>
        <taxon>Bacillota</taxon>
        <taxon>Bacilli</taxon>
        <taxon>Bacillales</taxon>
        <taxon>Staphylococcaceae</taxon>
        <taxon>Staphylococcus</taxon>
    </lineage>
</organism>
<sequence length="105" mass="11820">MKNLLVIKLTNVGETEKSIIERIRGDWKVSPKRLDDVEHVIVLEDQEIVGTFSMGNVFTYNRMTGRVSDLDLVQDNTLDIIGKKVDYATSNPATLASIEGLRIKE</sequence>
<comment type="caution">
    <text evidence="1">The sequence shown here is derived from an EMBL/GenBank/DDBJ whole genome shotgun (WGS) entry which is preliminary data.</text>
</comment>
<dbReference type="Proteomes" id="UP000241540">
    <property type="component" value="Unassembled WGS sequence"/>
</dbReference>
<dbReference type="EMBL" id="PZHX01000041">
    <property type="protein sequence ID" value="PTK29131.1"/>
    <property type="molecule type" value="Genomic_DNA"/>
</dbReference>
<evidence type="ECO:0000313" key="2">
    <source>
        <dbReference type="Proteomes" id="UP000241540"/>
    </source>
</evidence>
<accession>A0A974KVY4</accession>
<proteinExistence type="predicted"/>
<dbReference type="AlphaFoldDB" id="A0A974KVY4"/>